<dbReference type="GO" id="GO:0003677">
    <property type="term" value="F:DNA binding"/>
    <property type="evidence" value="ECO:0007669"/>
    <property type="project" value="InterPro"/>
</dbReference>
<evidence type="ECO:0000313" key="3">
    <source>
        <dbReference type="EMBL" id="NMP25076.1"/>
    </source>
</evidence>
<dbReference type="PROSITE" id="PS51898">
    <property type="entry name" value="TYR_RECOMBINASE"/>
    <property type="match status" value="1"/>
</dbReference>
<sequence>MTTSRSSLPGELGRLIDEFVAHKQALGYRYRVEADQLARLARVAQDDPIRDRVISQTVVDRWVARVPGERWGTQRIRVSCLRVFLQWARSQGYETPLAPPLKRQSAPYLPYIFSEEEMARFFHACDTMAPYPGTDKHRMLPVLFRLLYGCGLRVSEACQLRVSDVDLGRGILLIREAKGGNDRMVP</sequence>
<protein>
    <submittedName>
        <fullName evidence="3">Tyrosine-type recombinase/integrase</fullName>
    </submittedName>
</protein>
<evidence type="ECO:0000259" key="2">
    <source>
        <dbReference type="PROSITE" id="PS51898"/>
    </source>
</evidence>
<feature type="non-terminal residue" evidence="3">
    <location>
        <position position="186"/>
    </location>
</feature>
<dbReference type="AlphaFoldDB" id="A0A7Y0L924"/>
<dbReference type="Pfam" id="PF00589">
    <property type="entry name" value="Phage_integrase"/>
    <property type="match status" value="1"/>
</dbReference>
<dbReference type="Gene3D" id="1.10.443.10">
    <property type="entry name" value="Intergrase catalytic core"/>
    <property type="match status" value="1"/>
</dbReference>
<dbReference type="InterPro" id="IPR011010">
    <property type="entry name" value="DNA_brk_join_enz"/>
</dbReference>
<dbReference type="SUPFAM" id="SSF56349">
    <property type="entry name" value="DNA breaking-rejoining enzymes"/>
    <property type="match status" value="1"/>
</dbReference>
<comment type="caution">
    <text evidence="3">The sequence shown here is derived from an EMBL/GenBank/DDBJ whole genome shotgun (WGS) entry which is preliminary data.</text>
</comment>
<dbReference type="InterPro" id="IPR013762">
    <property type="entry name" value="Integrase-like_cat_sf"/>
</dbReference>
<dbReference type="EMBL" id="JABBVZ010000219">
    <property type="protein sequence ID" value="NMP25076.1"/>
    <property type="molecule type" value="Genomic_DNA"/>
</dbReference>
<proteinExistence type="predicted"/>
<accession>A0A7Y0L924</accession>
<keyword evidence="1" id="KW-0233">DNA recombination</keyword>
<organism evidence="3 4">
    <name type="scientific">Sulfobacillus harzensis</name>
    <dbReference type="NCBI Taxonomy" id="2729629"/>
    <lineage>
        <taxon>Bacteria</taxon>
        <taxon>Bacillati</taxon>
        <taxon>Bacillota</taxon>
        <taxon>Clostridia</taxon>
        <taxon>Eubacteriales</taxon>
        <taxon>Clostridiales Family XVII. Incertae Sedis</taxon>
        <taxon>Sulfobacillus</taxon>
    </lineage>
</organism>
<evidence type="ECO:0000256" key="1">
    <source>
        <dbReference type="ARBA" id="ARBA00023172"/>
    </source>
</evidence>
<keyword evidence="4" id="KW-1185">Reference proteome</keyword>
<dbReference type="GO" id="GO:0015074">
    <property type="term" value="P:DNA integration"/>
    <property type="evidence" value="ECO:0007669"/>
    <property type="project" value="InterPro"/>
</dbReference>
<dbReference type="GO" id="GO:0006310">
    <property type="term" value="P:DNA recombination"/>
    <property type="evidence" value="ECO:0007669"/>
    <property type="project" value="UniProtKB-KW"/>
</dbReference>
<gene>
    <name evidence="3" type="ORF">HIJ39_22500</name>
</gene>
<dbReference type="RefSeq" id="WP_169103276.1">
    <property type="nucleotide sequence ID" value="NZ_JABBVZ010000219.1"/>
</dbReference>
<dbReference type="InterPro" id="IPR002104">
    <property type="entry name" value="Integrase_catalytic"/>
</dbReference>
<feature type="domain" description="Tyr recombinase" evidence="2">
    <location>
        <begin position="108"/>
        <end position="186"/>
    </location>
</feature>
<reference evidence="3 4" key="1">
    <citation type="submission" date="2020-04" db="EMBL/GenBank/DDBJ databases">
        <authorList>
            <person name="Zhang R."/>
            <person name="Schippers A."/>
        </authorList>
    </citation>
    <scope>NUCLEOTIDE SEQUENCE [LARGE SCALE GENOMIC DNA]</scope>
    <source>
        <strain evidence="3 4">DSM 109850</strain>
    </source>
</reference>
<evidence type="ECO:0000313" key="4">
    <source>
        <dbReference type="Proteomes" id="UP000533476"/>
    </source>
</evidence>
<name>A0A7Y0L924_9FIRM</name>
<dbReference type="Proteomes" id="UP000533476">
    <property type="component" value="Unassembled WGS sequence"/>
</dbReference>